<proteinExistence type="predicted"/>
<evidence type="ECO:0000313" key="2">
    <source>
        <dbReference type="Proteomes" id="UP000237438"/>
    </source>
</evidence>
<dbReference type="InterPro" id="IPR036691">
    <property type="entry name" value="Endo/exonu/phosph_ase_sf"/>
</dbReference>
<keyword evidence="2" id="KW-1185">Reference proteome</keyword>
<name>A0A2S4PTA1_9PEZI</name>
<accession>A0A2S4PTA1</accession>
<dbReference type="EMBL" id="PEDP01000662">
    <property type="protein sequence ID" value="POS85268.1"/>
    <property type="molecule type" value="Genomic_DNA"/>
</dbReference>
<dbReference type="Gene3D" id="3.60.10.10">
    <property type="entry name" value="Endonuclease/exonuclease/phosphatase"/>
    <property type="match status" value="1"/>
</dbReference>
<gene>
    <name evidence="1" type="ORF">EPUL_004098</name>
</gene>
<organism evidence="1 2">
    <name type="scientific">Erysiphe pulchra</name>
    <dbReference type="NCBI Taxonomy" id="225359"/>
    <lineage>
        <taxon>Eukaryota</taxon>
        <taxon>Fungi</taxon>
        <taxon>Dikarya</taxon>
        <taxon>Ascomycota</taxon>
        <taxon>Pezizomycotina</taxon>
        <taxon>Leotiomycetes</taxon>
        <taxon>Erysiphales</taxon>
        <taxon>Erysiphaceae</taxon>
        <taxon>Erysiphe</taxon>
    </lineage>
</organism>
<dbReference type="OrthoDB" id="5152453at2759"/>
<protein>
    <recommendedName>
        <fullName evidence="3">Endonuclease/exonuclease/phosphatase domain-containing protein</fullName>
    </recommendedName>
</protein>
<reference evidence="1 2" key="1">
    <citation type="submission" date="2017-10" db="EMBL/GenBank/DDBJ databases">
        <title>Development of genomic resources for the powdery mildew, Erysiphe pulchra.</title>
        <authorList>
            <person name="Wadl P.A."/>
            <person name="Mack B.M."/>
            <person name="Moore G."/>
            <person name="Beltz S.B."/>
        </authorList>
    </citation>
    <scope>NUCLEOTIDE SEQUENCE [LARGE SCALE GENOMIC DNA]</scope>
    <source>
        <strain evidence="1">Cflorida</strain>
    </source>
</reference>
<sequence length="177" mass="19730">MLADEIERLSSLRPSFVKLYGHNNPAAPYRTWMALFVKPPRPGFRVFDESGLVMLHKIKKSLKFCKRCNVHHSSKNCSRAPSFGNCGSTMHTEAPHDPSAVLALLNWTPPPCSVIAGDFNSVYWAWQSGATHTYGKGDEVESWAESYNLSCLIIDKPTHRAGNTLNLAWTNIGRARA</sequence>
<dbReference type="Proteomes" id="UP000237438">
    <property type="component" value="Unassembled WGS sequence"/>
</dbReference>
<evidence type="ECO:0008006" key="3">
    <source>
        <dbReference type="Google" id="ProtNLM"/>
    </source>
</evidence>
<dbReference type="AlphaFoldDB" id="A0A2S4PTA1"/>
<comment type="caution">
    <text evidence="1">The sequence shown here is derived from an EMBL/GenBank/DDBJ whole genome shotgun (WGS) entry which is preliminary data.</text>
</comment>
<evidence type="ECO:0000313" key="1">
    <source>
        <dbReference type="EMBL" id="POS85268.1"/>
    </source>
</evidence>
<dbReference type="SUPFAM" id="SSF56219">
    <property type="entry name" value="DNase I-like"/>
    <property type="match status" value="1"/>
</dbReference>